<dbReference type="RefSeq" id="WP_005870913.1">
    <property type="nucleotide sequence ID" value="NZ_ACYG01000022.1"/>
</dbReference>
<keyword evidence="1" id="KW-0472">Membrane</keyword>
<evidence type="ECO:0008006" key="4">
    <source>
        <dbReference type="Google" id="ProtNLM"/>
    </source>
</evidence>
<protein>
    <recommendedName>
        <fullName evidence="4">DUF3137 domain-containing protein</fullName>
    </recommendedName>
</protein>
<comment type="caution">
    <text evidence="2">The sequence shown here is derived from an EMBL/GenBank/DDBJ whole genome shotgun (WGS) entry which is preliminary data.</text>
</comment>
<sequence>MSASELEQIRLGLLYKAKRNTIFAAACMLGYGAFLLYKLRDGGGMADLLPFIGLFTVVLIVAVLCDQASIKATIIQAAGLFIICLFLDDLQNRPTISKYILLAIITLILAASSLFVLFRGFKQDYSVKFQCAFKEHYLMPYFKAFGYRYDIGGSIDPAKLKLSGLFFRLDKFKGGNDRVSGVYNGVKFAFCDVSLFNRFSESEILGTFFYAEFHKRISSKTLIFPACAGAPNTLGLKKIDMDDTEFNAAFAVYCEDAAGAMHILAPAFMRRLLRFAGAVAAPVSLSFADSKIYIFVNTGRDNFEPDIGESVLRRDPAAQLKRELSHFLAIVKNLKLNERIWS</sequence>
<feature type="transmembrane region" description="Helical" evidence="1">
    <location>
        <begin position="20"/>
        <end position="37"/>
    </location>
</feature>
<dbReference type="OrthoDB" id="4960523at2"/>
<name>C8PH59_9BACT</name>
<keyword evidence="1" id="KW-1133">Transmembrane helix</keyword>
<dbReference type="Pfam" id="PF11335">
    <property type="entry name" value="DUF3137"/>
    <property type="match status" value="1"/>
</dbReference>
<evidence type="ECO:0000313" key="3">
    <source>
        <dbReference type="Proteomes" id="UP000005709"/>
    </source>
</evidence>
<dbReference type="Proteomes" id="UP000005709">
    <property type="component" value="Unassembled WGS sequence"/>
</dbReference>
<organism evidence="2 3">
    <name type="scientific">Campylobacter gracilis RM3268</name>
    <dbReference type="NCBI Taxonomy" id="553220"/>
    <lineage>
        <taxon>Bacteria</taxon>
        <taxon>Pseudomonadati</taxon>
        <taxon>Campylobacterota</taxon>
        <taxon>Epsilonproteobacteria</taxon>
        <taxon>Campylobacterales</taxon>
        <taxon>Campylobacteraceae</taxon>
        <taxon>Campylobacter</taxon>
    </lineage>
</organism>
<evidence type="ECO:0000313" key="2">
    <source>
        <dbReference type="EMBL" id="EEV17880.1"/>
    </source>
</evidence>
<feature type="transmembrane region" description="Helical" evidence="1">
    <location>
        <begin position="99"/>
        <end position="121"/>
    </location>
</feature>
<feature type="transmembrane region" description="Helical" evidence="1">
    <location>
        <begin position="44"/>
        <end position="64"/>
    </location>
</feature>
<dbReference type="AlphaFoldDB" id="C8PH59"/>
<evidence type="ECO:0000256" key="1">
    <source>
        <dbReference type="SAM" id="Phobius"/>
    </source>
</evidence>
<dbReference type="EMBL" id="ACYG01000022">
    <property type="protein sequence ID" value="EEV17880.1"/>
    <property type="molecule type" value="Genomic_DNA"/>
</dbReference>
<dbReference type="eggNOG" id="COG0457">
    <property type="taxonomic scope" value="Bacteria"/>
</dbReference>
<dbReference type="STRING" id="824.CGRAC_2031"/>
<dbReference type="InterPro" id="IPR021484">
    <property type="entry name" value="DUF3137"/>
</dbReference>
<proteinExistence type="predicted"/>
<keyword evidence="1" id="KW-0812">Transmembrane</keyword>
<feature type="transmembrane region" description="Helical" evidence="1">
    <location>
        <begin position="70"/>
        <end position="87"/>
    </location>
</feature>
<accession>C8PH59</accession>
<reference evidence="2 3" key="1">
    <citation type="submission" date="2009-07" db="EMBL/GenBank/DDBJ databases">
        <authorList>
            <person name="Madupu R."/>
            <person name="Sebastian Y."/>
            <person name="Durkin A.S."/>
            <person name="Torralba M."/>
            <person name="Methe B."/>
            <person name="Sutton G.G."/>
            <person name="Strausberg R.L."/>
            <person name="Nelson K.E."/>
        </authorList>
    </citation>
    <scope>NUCLEOTIDE SEQUENCE [LARGE SCALE GENOMIC DNA]</scope>
    <source>
        <strain evidence="2 3">RM3268</strain>
    </source>
</reference>
<keyword evidence="3" id="KW-1185">Reference proteome</keyword>
<gene>
    <name evidence="2" type="ORF">CAMGR0001_2247</name>
</gene>